<protein>
    <submittedName>
        <fullName evidence="2">DUF6090 family protein</fullName>
    </submittedName>
</protein>
<organism evidence="2 3">
    <name type="scientific">Robiginitalea marina</name>
    <dbReference type="NCBI Taxonomy" id="2954105"/>
    <lineage>
        <taxon>Bacteria</taxon>
        <taxon>Pseudomonadati</taxon>
        <taxon>Bacteroidota</taxon>
        <taxon>Flavobacteriia</taxon>
        <taxon>Flavobacteriales</taxon>
        <taxon>Flavobacteriaceae</taxon>
        <taxon>Robiginitalea</taxon>
    </lineage>
</organism>
<dbReference type="Pfam" id="PF19578">
    <property type="entry name" value="DUF6090"/>
    <property type="match status" value="1"/>
</dbReference>
<evidence type="ECO:0000256" key="1">
    <source>
        <dbReference type="SAM" id="Phobius"/>
    </source>
</evidence>
<keyword evidence="1" id="KW-1133">Transmembrane helix</keyword>
<feature type="transmembrane region" description="Helical" evidence="1">
    <location>
        <begin position="21"/>
        <end position="40"/>
    </location>
</feature>
<accession>A0ABT1AVW6</accession>
<sequence length="258" mass="29610">MLRFFRNLRQRLLTENKFSMYLLYAVGEILLVVVGILIALQVDSWHETRSENREETAILKSLKTDFLQSKINVDHTLEDQTRVVRYCARLFEVLSEGDTTVPPDSLGEFIYRGALSYWRMEPANGTYDALIGSGRVSLIKNQTLSRLLAEYSAELKYGFEDELQSTDLTTLLVEKSSGFAPVLGKSVFATHFLTTRRQFTDKEIREAVEALRSDNSFLGVLAMKYALEDNRLKYQQKVSKYIADILVLLEEELREKGL</sequence>
<evidence type="ECO:0000313" key="3">
    <source>
        <dbReference type="Proteomes" id="UP001206312"/>
    </source>
</evidence>
<dbReference type="RefSeq" id="WP_252740528.1">
    <property type="nucleotide sequence ID" value="NZ_JAMXIB010000003.1"/>
</dbReference>
<gene>
    <name evidence="2" type="ORF">NG653_04720</name>
</gene>
<comment type="caution">
    <text evidence="2">The sequence shown here is derived from an EMBL/GenBank/DDBJ whole genome shotgun (WGS) entry which is preliminary data.</text>
</comment>
<keyword evidence="1" id="KW-0472">Membrane</keyword>
<evidence type="ECO:0000313" key="2">
    <source>
        <dbReference type="EMBL" id="MCO5724146.1"/>
    </source>
</evidence>
<dbReference type="EMBL" id="JAMXIB010000003">
    <property type="protein sequence ID" value="MCO5724146.1"/>
    <property type="molecule type" value="Genomic_DNA"/>
</dbReference>
<keyword evidence="3" id="KW-1185">Reference proteome</keyword>
<keyword evidence="1" id="KW-0812">Transmembrane</keyword>
<reference evidence="2 3" key="1">
    <citation type="submission" date="2022-06" db="EMBL/GenBank/DDBJ databases">
        <authorList>
            <person name="Xuan X."/>
        </authorList>
    </citation>
    <scope>NUCLEOTIDE SEQUENCE [LARGE SCALE GENOMIC DNA]</scope>
    <source>
        <strain evidence="2 3">2V75</strain>
    </source>
</reference>
<dbReference type="Proteomes" id="UP001206312">
    <property type="component" value="Unassembled WGS sequence"/>
</dbReference>
<proteinExistence type="predicted"/>
<name>A0ABT1AVW6_9FLAO</name>
<dbReference type="InterPro" id="IPR045749">
    <property type="entry name" value="DUF6090"/>
</dbReference>